<proteinExistence type="predicted"/>
<keyword evidence="3" id="KW-1185">Reference proteome</keyword>
<name>A0A8X6JBE9_9ARAC</name>
<protein>
    <submittedName>
        <fullName evidence="2">Uncharacterized protein</fullName>
    </submittedName>
</protein>
<dbReference type="Proteomes" id="UP000886998">
    <property type="component" value="Unassembled WGS sequence"/>
</dbReference>
<dbReference type="Gene3D" id="1.10.287.770">
    <property type="entry name" value="YojJ-like"/>
    <property type="match status" value="1"/>
</dbReference>
<reference evidence="2" key="1">
    <citation type="submission" date="2020-08" db="EMBL/GenBank/DDBJ databases">
        <title>Multicomponent nature underlies the extraordinary mechanical properties of spider dragline silk.</title>
        <authorList>
            <person name="Kono N."/>
            <person name="Nakamura H."/>
            <person name="Mori M."/>
            <person name="Yoshida Y."/>
            <person name="Ohtoshi R."/>
            <person name="Malay A.D."/>
            <person name="Moran D.A.P."/>
            <person name="Tomita M."/>
            <person name="Numata K."/>
            <person name="Arakawa K."/>
        </authorList>
    </citation>
    <scope>NUCLEOTIDE SEQUENCE</scope>
</reference>
<sequence length="336" mass="39202">MGPWICTVIGLNFPRDFKLVSYSYYLKRKTLSPSELKDLKKPVEEFFSCRIVSSAGQRNCKIDDAVVGSYYSDSDFFGICYTINSKWTQPNKTLEKIKRSDKIEIEFYVDTDDRHLNVSLDTVVLPKFNYPSIVVTQLGLHHNYASLNPYKNGVELLGGKQYEITLKQMAMEECKYNLSLKEFGCIPFTVDYPHNDSVCRMCEGCFNMTYVESRCEKLLEKYNQPCDCQIIQVDILFNDFEITTTSCKPKLESLELVSIIGSYMGMYLGISMASASRLFEIPLSLAERFLKKLRKREKKMEKNKHKYDKRRNRISVSHRLRRRTQVFEFNMRSKAN</sequence>
<keyword evidence="1" id="KW-0175">Coiled coil</keyword>
<feature type="coiled-coil region" evidence="1">
    <location>
        <begin position="283"/>
        <end position="310"/>
    </location>
</feature>
<dbReference type="EMBL" id="BMAV01026988">
    <property type="protein sequence ID" value="GFS55056.1"/>
    <property type="molecule type" value="Genomic_DNA"/>
</dbReference>
<organism evidence="2 3">
    <name type="scientific">Trichonephila inaurata madagascariensis</name>
    <dbReference type="NCBI Taxonomy" id="2747483"/>
    <lineage>
        <taxon>Eukaryota</taxon>
        <taxon>Metazoa</taxon>
        <taxon>Ecdysozoa</taxon>
        <taxon>Arthropoda</taxon>
        <taxon>Chelicerata</taxon>
        <taxon>Arachnida</taxon>
        <taxon>Araneae</taxon>
        <taxon>Araneomorphae</taxon>
        <taxon>Entelegynae</taxon>
        <taxon>Araneoidea</taxon>
        <taxon>Nephilidae</taxon>
        <taxon>Trichonephila</taxon>
        <taxon>Trichonephila inaurata</taxon>
    </lineage>
</organism>
<dbReference type="AlphaFoldDB" id="A0A8X6JBE9"/>
<evidence type="ECO:0000256" key="1">
    <source>
        <dbReference type="SAM" id="Coils"/>
    </source>
</evidence>
<gene>
    <name evidence="2" type="primary">AVEN_124396_1</name>
    <name evidence="2" type="ORF">TNIN_147621</name>
</gene>
<comment type="caution">
    <text evidence="2">The sequence shown here is derived from an EMBL/GenBank/DDBJ whole genome shotgun (WGS) entry which is preliminary data.</text>
</comment>
<evidence type="ECO:0000313" key="3">
    <source>
        <dbReference type="Proteomes" id="UP000886998"/>
    </source>
</evidence>
<accession>A0A8X6JBE9</accession>
<evidence type="ECO:0000313" key="2">
    <source>
        <dbReference type="EMBL" id="GFS55056.1"/>
    </source>
</evidence>